<comment type="similarity">
    <text evidence="1">Belongs to the UPF0111 family.</text>
</comment>
<dbReference type="EMBL" id="JADNYM010000012">
    <property type="protein sequence ID" value="MBG0739906.1"/>
    <property type="molecule type" value="Genomic_DNA"/>
</dbReference>
<gene>
    <name evidence="2" type="ORF">IV500_10960</name>
</gene>
<organism evidence="2 3">
    <name type="scientific">Arthrobacter terrae</name>
    <dbReference type="NCBI Taxonomy" id="2935737"/>
    <lineage>
        <taxon>Bacteria</taxon>
        <taxon>Bacillati</taxon>
        <taxon>Actinomycetota</taxon>
        <taxon>Actinomycetes</taxon>
        <taxon>Micrococcales</taxon>
        <taxon>Micrococcaceae</taxon>
        <taxon>Arthrobacter</taxon>
    </lineage>
</organism>
<accession>A0A931CS58</accession>
<keyword evidence="3" id="KW-1185">Reference proteome</keyword>
<dbReference type="RefSeq" id="WP_196396843.1">
    <property type="nucleotide sequence ID" value="NZ_JADNYM010000012.1"/>
</dbReference>
<dbReference type="PANTHER" id="PTHR37298:SF1">
    <property type="entry name" value="UPF0111 PROTEIN YKAA"/>
    <property type="match status" value="1"/>
</dbReference>
<proteinExistence type="inferred from homology"/>
<evidence type="ECO:0000313" key="3">
    <source>
        <dbReference type="Proteomes" id="UP000655366"/>
    </source>
</evidence>
<evidence type="ECO:0000313" key="2">
    <source>
        <dbReference type="EMBL" id="MBG0739906.1"/>
    </source>
</evidence>
<dbReference type="Gene3D" id="1.20.58.220">
    <property type="entry name" value="Phosphate transport system protein phou homolog 2, domain 2"/>
    <property type="match status" value="1"/>
</dbReference>
<reference evidence="2 3" key="1">
    <citation type="submission" date="2020-11" db="EMBL/GenBank/DDBJ databases">
        <title>Arthrobacter antarcticus sp. nov., isolated from Antarctic Soil.</title>
        <authorList>
            <person name="Li J."/>
        </authorList>
    </citation>
    <scope>NUCLEOTIDE SEQUENCE [LARGE SCALE GENOMIC DNA]</scope>
    <source>
        <strain evidence="2 3">Z1-20</strain>
    </source>
</reference>
<dbReference type="InterPro" id="IPR038078">
    <property type="entry name" value="PhoU-like_sf"/>
</dbReference>
<dbReference type="AlphaFoldDB" id="A0A931CS58"/>
<comment type="caution">
    <text evidence="2">The sequence shown here is derived from an EMBL/GenBank/DDBJ whole genome shotgun (WGS) entry which is preliminary data.</text>
</comment>
<dbReference type="PANTHER" id="PTHR37298">
    <property type="entry name" value="UPF0111 PROTEIN YKAA"/>
    <property type="match status" value="1"/>
</dbReference>
<dbReference type="InterPro" id="IPR052912">
    <property type="entry name" value="UPF0111_domain"/>
</dbReference>
<protein>
    <submittedName>
        <fullName evidence="2">DUF47 family protein</fullName>
    </submittedName>
</protein>
<dbReference type="InterPro" id="IPR018445">
    <property type="entry name" value="Put_Phosphate_transp_reg"/>
</dbReference>
<sequence length="205" mass="23305">MKLRLFPQEKTGLRILAGMAQEIVSSVQTLSELLGAPATDFEPLTEQMRKHEAASSELLVSLLTHMRTSFINPLPREDLFALARFLNEANEKLTGAAELISLNKLERIPARASDQLEVIARQAELTADAMRRMDNLEELEDYWIQVLRLARRAEHTHRVFVSELLRDYKTAAYVRYRDVAEQLVNVTKDMRQVATAVGSIIVKES</sequence>
<dbReference type="Proteomes" id="UP000655366">
    <property type="component" value="Unassembled WGS sequence"/>
</dbReference>
<evidence type="ECO:0000256" key="1">
    <source>
        <dbReference type="ARBA" id="ARBA00008591"/>
    </source>
</evidence>
<dbReference type="Pfam" id="PF01865">
    <property type="entry name" value="PhoU_div"/>
    <property type="match status" value="1"/>
</dbReference>
<name>A0A931CS58_9MICC</name>